<name>A0A0A9EC93_ARUDO</name>
<dbReference type="AlphaFoldDB" id="A0A0A9EC93"/>
<evidence type="ECO:0000256" key="1">
    <source>
        <dbReference type="SAM" id="MobiDB-lite"/>
    </source>
</evidence>
<organism evidence="2">
    <name type="scientific">Arundo donax</name>
    <name type="common">Giant reed</name>
    <name type="synonym">Donax arundinaceus</name>
    <dbReference type="NCBI Taxonomy" id="35708"/>
    <lineage>
        <taxon>Eukaryota</taxon>
        <taxon>Viridiplantae</taxon>
        <taxon>Streptophyta</taxon>
        <taxon>Embryophyta</taxon>
        <taxon>Tracheophyta</taxon>
        <taxon>Spermatophyta</taxon>
        <taxon>Magnoliopsida</taxon>
        <taxon>Liliopsida</taxon>
        <taxon>Poales</taxon>
        <taxon>Poaceae</taxon>
        <taxon>PACMAD clade</taxon>
        <taxon>Arundinoideae</taxon>
        <taxon>Arundineae</taxon>
        <taxon>Arundo</taxon>
    </lineage>
</organism>
<evidence type="ECO:0000313" key="2">
    <source>
        <dbReference type="EMBL" id="JAD95535.1"/>
    </source>
</evidence>
<reference evidence="2" key="1">
    <citation type="submission" date="2014-09" db="EMBL/GenBank/DDBJ databases">
        <authorList>
            <person name="Magalhaes I.L.F."/>
            <person name="Oliveira U."/>
            <person name="Santos F.R."/>
            <person name="Vidigal T.H.D.A."/>
            <person name="Brescovit A.D."/>
            <person name="Santos A.J."/>
        </authorList>
    </citation>
    <scope>NUCLEOTIDE SEQUENCE</scope>
    <source>
        <tissue evidence="2">Shoot tissue taken approximately 20 cm above the soil surface</tissue>
    </source>
</reference>
<dbReference type="EMBL" id="GBRH01202360">
    <property type="protein sequence ID" value="JAD95535.1"/>
    <property type="molecule type" value="Transcribed_RNA"/>
</dbReference>
<protein>
    <submittedName>
        <fullName evidence="2">Uncharacterized protein</fullName>
    </submittedName>
</protein>
<accession>A0A0A9EC93</accession>
<reference evidence="2" key="2">
    <citation type="journal article" date="2015" name="Data Brief">
        <title>Shoot transcriptome of the giant reed, Arundo donax.</title>
        <authorList>
            <person name="Barrero R.A."/>
            <person name="Guerrero F.D."/>
            <person name="Moolhuijzen P."/>
            <person name="Goolsby J.A."/>
            <person name="Tidwell J."/>
            <person name="Bellgard S.E."/>
            <person name="Bellgard M.I."/>
        </authorList>
    </citation>
    <scope>NUCLEOTIDE SEQUENCE</scope>
    <source>
        <tissue evidence="2">Shoot tissue taken approximately 20 cm above the soil surface</tissue>
    </source>
</reference>
<sequence>MGRRRRGGGERSRRTKNRGRTAALSR</sequence>
<feature type="region of interest" description="Disordered" evidence="1">
    <location>
        <begin position="1"/>
        <end position="26"/>
    </location>
</feature>
<proteinExistence type="predicted"/>